<evidence type="ECO:0000256" key="3">
    <source>
        <dbReference type="ARBA" id="ARBA00022561"/>
    </source>
</evidence>
<dbReference type="Pfam" id="PF08398">
    <property type="entry name" value="Phospholip_A2_4"/>
    <property type="match status" value="1"/>
</dbReference>
<evidence type="ECO:0000313" key="8">
    <source>
        <dbReference type="Proteomes" id="UP000139190"/>
    </source>
</evidence>
<feature type="compositionally biased region" description="Polar residues" evidence="5">
    <location>
        <begin position="189"/>
        <end position="199"/>
    </location>
</feature>
<evidence type="ECO:0000256" key="4">
    <source>
        <dbReference type="ARBA" id="ARBA00022844"/>
    </source>
</evidence>
<proteinExistence type="predicted"/>
<sequence>MSSYTSGLRYRGRTGYRIIPESSTTEDIELGTIGEETPLLNESAAIAAEEGAAIGAPELAVGLVGALGTHANVLYRNRNAFKSVLTGNYTDLKGNPIKQKNPIPEKIKQLGKGIFQGDFNRAFPDDLKLESEQEKNDLLRYYNHNRRLAGLSEAYPQGKGYAYAKSQKVLEAEKRGLTVPGYKYLGPGNSLNRGQPTNQIDEDAKEHDEAYDRAKTSQEVSDADNTFVNKALDHIVNAINLKETPGNAFGAAIGAIGIGTKQAIEKHSGVIYPSVSGMSRQINPYYLNTWADWIKENQHNNFEGIQLPKDFYTEDQPLSDSSMSEATKRKADTPAEEGPSKKGAHNTNINSQNTNPQNPSSSGATTDLDVTMAMSLPGTGSGSSSGGGNTQGQEVYVIPRPFSNFGKKLSTYTKSHKFMIFGLANNVIGPAGTGTTAVNRLITTCLAEIPWQKLPLYMNQSEFNLLPPGSRVVECNVKVIFRTNRIAFETNATTTKQATLNQISNLQTAVGLNKLGWGIDRSFTAFQSDQPMIPTATAPPKYQPLTGTNGYRGMIADYYGADSTNDVAFGKCLVIIHIIKLVPFTFIQNYFCMYQQTNLGTGGWPCLAEHVQQFDSKTVNNQCLIDVTYKPKMGLIKPPLNYKVIGAPTVKGTISVGDNLVNMRGAVVVNPPETQQTVTESTHTLTRNFPTDLFGIYSDIEKSQILHKGPWGHENPQIQPSVHVGIQAVPALTTGALLVNSSPLNSWTDSMGYIDVMASCTVMESQPTHFPFSADANTNPGNTIYRINLVPNSLTSAFNGLYGNGATLGNI</sequence>
<dbReference type="SUPFAM" id="SSF88645">
    <property type="entry name" value="ssDNA viruses"/>
    <property type="match status" value="1"/>
</dbReference>
<dbReference type="GO" id="GO:0005198">
    <property type="term" value="F:structural molecule activity"/>
    <property type="evidence" value="ECO:0007669"/>
    <property type="project" value="InterPro"/>
</dbReference>
<feature type="compositionally biased region" description="Low complexity" evidence="5">
    <location>
        <begin position="346"/>
        <end position="362"/>
    </location>
</feature>
<evidence type="ECO:0000256" key="1">
    <source>
        <dbReference type="ARBA" id="ARBA00004328"/>
    </source>
</evidence>
<feature type="region of interest" description="Disordered" evidence="5">
    <location>
        <begin position="312"/>
        <end position="366"/>
    </location>
</feature>
<accession>I3W890</accession>
<keyword evidence="3" id="KW-0167">Capsid protein</keyword>
<keyword evidence="2" id="KW-1140">T=1 icosahedral capsid protein</keyword>
<comment type="subcellular location">
    <subcellularLocation>
        <location evidence="1">Virion</location>
    </subcellularLocation>
</comment>
<keyword evidence="4" id="KW-0946">Virion</keyword>
<evidence type="ECO:0000256" key="5">
    <source>
        <dbReference type="SAM" id="MobiDB-lite"/>
    </source>
</evidence>
<dbReference type="GO" id="GO:0039615">
    <property type="term" value="C:T=1 icosahedral viral capsid"/>
    <property type="evidence" value="ECO:0007669"/>
    <property type="project" value="UniProtKB-KW"/>
</dbReference>
<organism evidence="7 8">
    <name type="scientific">Helicoverpa armigera densovirus</name>
    <dbReference type="NCBI Taxonomy" id="1045778"/>
    <lineage>
        <taxon>Viruses</taxon>
        <taxon>Monodnaviria</taxon>
        <taxon>Shotokuvirae</taxon>
        <taxon>Cossaviricota</taxon>
        <taxon>Quintoviricetes</taxon>
        <taxon>Piccovirales</taxon>
        <taxon>Parvoviridae</taxon>
        <taxon>Densovirinae</taxon>
        <taxon>Iteradensovirus</taxon>
        <taxon>Iteradensovirus lepidopteran5</taxon>
    </lineage>
</organism>
<name>I3W890_9VIRU</name>
<protein>
    <submittedName>
        <fullName evidence="7">Structural protein VP1</fullName>
    </submittedName>
</protein>
<evidence type="ECO:0000256" key="2">
    <source>
        <dbReference type="ARBA" id="ARBA00022431"/>
    </source>
</evidence>
<feature type="region of interest" description="Disordered" evidence="5">
    <location>
        <begin position="187"/>
        <end position="207"/>
    </location>
</feature>
<dbReference type="Proteomes" id="UP000139190">
    <property type="component" value="Genome"/>
</dbReference>
<evidence type="ECO:0000313" key="7">
    <source>
        <dbReference type="EMBL" id="AFK91983.1"/>
    </source>
</evidence>
<dbReference type="InterPro" id="IPR003433">
    <property type="entry name" value="Capsid_VP4_densovirus"/>
</dbReference>
<dbReference type="InterPro" id="IPR013607">
    <property type="entry name" value="Phospholipase_A2-like"/>
</dbReference>
<dbReference type="EMBL" id="JQ894784">
    <property type="protein sequence ID" value="AFK91983.1"/>
    <property type="molecule type" value="Genomic_DNA"/>
</dbReference>
<reference evidence="7 8" key="1">
    <citation type="journal article" date="2012" name="J. Virol.">
        <title>Organization of the Ambisense Genome of the Helicoverpa armigera Densovirus.</title>
        <authorList>
            <person name="El-Far M."/>
            <person name="Szelei J."/>
            <person name="Yu Q."/>
            <person name="Fediere G."/>
            <person name="Bergoin M."/>
            <person name="Tijssen P."/>
        </authorList>
    </citation>
    <scope>NUCLEOTIDE SEQUENCE [LARGE SCALE GENOMIC DNA]</scope>
</reference>
<feature type="domain" description="Phospholipase A2-like" evidence="6">
    <location>
        <begin position="175"/>
        <end position="230"/>
    </location>
</feature>
<gene>
    <name evidence="7" type="primary">VP1</name>
</gene>
<feature type="region of interest" description="Disordered" evidence="5">
    <location>
        <begin position="373"/>
        <end position="392"/>
    </location>
</feature>
<feature type="compositionally biased region" description="Polar residues" evidence="5">
    <location>
        <begin position="316"/>
        <end position="325"/>
    </location>
</feature>
<dbReference type="InterPro" id="IPR016184">
    <property type="entry name" value="Capsid/spike_ssDNA_virus"/>
</dbReference>
<dbReference type="Pfam" id="PF02336">
    <property type="entry name" value="Denso_VP4"/>
    <property type="match status" value="1"/>
</dbReference>
<feature type="compositionally biased region" description="Gly residues" evidence="5">
    <location>
        <begin position="379"/>
        <end position="390"/>
    </location>
</feature>
<evidence type="ECO:0000259" key="6">
    <source>
        <dbReference type="Pfam" id="PF08398"/>
    </source>
</evidence>